<dbReference type="PROSITE" id="PS50211">
    <property type="entry name" value="DENN"/>
    <property type="match status" value="1"/>
</dbReference>
<dbReference type="Pfam" id="PF02141">
    <property type="entry name" value="DENN"/>
    <property type="match status" value="1"/>
</dbReference>
<dbReference type="Proteomes" id="UP000285624">
    <property type="component" value="Unassembled WGS sequence"/>
</dbReference>
<proteinExistence type="predicted"/>
<dbReference type="EMBL" id="MAYM02000905">
    <property type="protein sequence ID" value="RLN31960.1"/>
    <property type="molecule type" value="Genomic_DNA"/>
</dbReference>
<dbReference type="STRING" id="325452.A0A3R7G468"/>
<dbReference type="AlphaFoldDB" id="A0A3R7G468"/>
<evidence type="ECO:0000313" key="12">
    <source>
        <dbReference type="Proteomes" id="UP000285624"/>
    </source>
</evidence>
<dbReference type="PROSITE" id="PS51503">
    <property type="entry name" value="HIG1"/>
    <property type="match status" value="1"/>
</dbReference>
<evidence type="ECO:0000256" key="2">
    <source>
        <dbReference type="ARBA" id="ARBA00022692"/>
    </source>
</evidence>
<organism evidence="10 13">
    <name type="scientific">Phytophthora kernoviae</name>
    <dbReference type="NCBI Taxonomy" id="325452"/>
    <lineage>
        <taxon>Eukaryota</taxon>
        <taxon>Sar</taxon>
        <taxon>Stramenopiles</taxon>
        <taxon>Oomycota</taxon>
        <taxon>Peronosporomycetes</taxon>
        <taxon>Peronosporales</taxon>
        <taxon>Peronosporaceae</taxon>
        <taxon>Phytophthora</taxon>
    </lineage>
</organism>
<feature type="domain" description="UDENN" evidence="6">
    <location>
        <begin position="1"/>
        <end position="279"/>
    </location>
</feature>
<feature type="region of interest" description="Disordered" evidence="5">
    <location>
        <begin position="219"/>
        <end position="286"/>
    </location>
</feature>
<feature type="compositionally biased region" description="Acidic residues" evidence="5">
    <location>
        <begin position="219"/>
        <end position="256"/>
    </location>
</feature>
<dbReference type="Proteomes" id="UP000792063">
    <property type="component" value="Unassembled WGS sequence"/>
</dbReference>
<dbReference type="Gene3D" id="3.40.50.11500">
    <property type="match status" value="1"/>
</dbReference>
<dbReference type="InterPro" id="IPR001194">
    <property type="entry name" value="cDENN_dom"/>
</dbReference>
<dbReference type="Pfam" id="PF04588">
    <property type="entry name" value="HIG_1_N"/>
    <property type="match status" value="1"/>
</dbReference>
<evidence type="ECO:0000256" key="1">
    <source>
        <dbReference type="ARBA" id="ARBA00004173"/>
    </source>
</evidence>
<dbReference type="PANTHER" id="PTHR15288">
    <property type="entry name" value="DENN DOMAIN-CONTAINING PROTEIN 2"/>
    <property type="match status" value="1"/>
</dbReference>
<evidence type="ECO:0000313" key="8">
    <source>
        <dbReference type="EMBL" id="KAG2526441.1"/>
    </source>
</evidence>
<evidence type="ECO:0000259" key="7">
    <source>
        <dbReference type="PROSITE" id="PS51503"/>
    </source>
</evidence>
<keyword evidence="12" id="KW-1185">Reference proteome</keyword>
<evidence type="ECO:0000256" key="3">
    <source>
        <dbReference type="ARBA" id="ARBA00022989"/>
    </source>
</evidence>
<name>A0A3R7G468_9STRA</name>
<feature type="compositionally biased region" description="Polar residues" evidence="5">
    <location>
        <begin position="260"/>
        <end position="277"/>
    </location>
</feature>
<evidence type="ECO:0008006" key="14">
    <source>
        <dbReference type="Google" id="ProtNLM"/>
    </source>
</evidence>
<dbReference type="PANTHER" id="PTHR15288:SF0">
    <property type="entry name" value="UDENN DOMAIN-CONTAINING PROTEIN"/>
    <property type="match status" value="1"/>
</dbReference>
<keyword evidence="3" id="KW-1133">Transmembrane helix</keyword>
<dbReference type="InterPro" id="IPR007667">
    <property type="entry name" value="Hypoxia_induced_domain"/>
</dbReference>
<reference evidence="8" key="3">
    <citation type="submission" date="2020-06" db="EMBL/GenBank/DDBJ databases">
        <authorList>
            <person name="Studholme D.J."/>
        </authorList>
    </citation>
    <scope>NUCLEOTIDE SEQUENCE</scope>
    <source>
        <strain evidence="8">NZFS 2646</strain>
        <strain evidence="9">NZFS 3630</strain>
    </source>
</reference>
<feature type="domain" description="HIG1" evidence="7">
    <location>
        <begin position="371"/>
        <end position="462"/>
    </location>
</feature>
<evidence type="ECO:0000313" key="9">
    <source>
        <dbReference type="EMBL" id="KAG2528078.1"/>
    </source>
</evidence>
<dbReference type="Proteomes" id="UP000285883">
    <property type="component" value="Unassembled WGS sequence"/>
</dbReference>
<dbReference type="EMBL" id="MBDN02000088">
    <property type="protein sequence ID" value="RLN81099.1"/>
    <property type="molecule type" value="Genomic_DNA"/>
</dbReference>
<dbReference type="Proteomes" id="UP000785171">
    <property type="component" value="Unassembled WGS sequence"/>
</dbReference>
<evidence type="ECO:0000313" key="13">
    <source>
        <dbReference type="Proteomes" id="UP000285883"/>
    </source>
</evidence>
<dbReference type="EMBL" id="JPWV03000073">
    <property type="protein sequence ID" value="KAG2526441.1"/>
    <property type="molecule type" value="Genomic_DNA"/>
</dbReference>
<evidence type="ECO:0000259" key="6">
    <source>
        <dbReference type="PROSITE" id="PS50211"/>
    </source>
</evidence>
<dbReference type="SMART" id="SM00799">
    <property type="entry name" value="DENN"/>
    <property type="match status" value="1"/>
</dbReference>
<keyword evidence="2" id="KW-0812">Transmembrane</keyword>
<keyword evidence="4" id="KW-0472">Membrane</keyword>
<evidence type="ECO:0000256" key="5">
    <source>
        <dbReference type="SAM" id="MobiDB-lite"/>
    </source>
</evidence>
<dbReference type="InterPro" id="IPR051942">
    <property type="entry name" value="DENN_domain_containing_2"/>
</dbReference>
<dbReference type="GO" id="GO:0005739">
    <property type="term" value="C:mitochondrion"/>
    <property type="evidence" value="ECO:0007669"/>
    <property type="project" value="UniProtKB-SubCell"/>
</dbReference>
<accession>A0A3R7G468</accession>
<reference evidence="12 13" key="2">
    <citation type="submission" date="2018-07" db="EMBL/GenBank/DDBJ databases">
        <title>Genome sequencing of oomycete isolates from Chile give support for New Zealand origin for Phytophthora kernoviae and make available the first Nothophytophthora sp. genome.</title>
        <authorList>
            <person name="Studholme D.J."/>
            <person name="Sanfuentes E."/>
            <person name="Panda P."/>
            <person name="Hill R."/>
            <person name="Sambles C."/>
            <person name="Grant M."/>
            <person name="Williams N.M."/>
            <person name="Mcdougal R.L."/>
        </authorList>
    </citation>
    <scope>NUCLEOTIDE SEQUENCE [LARGE SCALE GENOMIC DNA]</scope>
    <source>
        <strain evidence="10">Chile2</strain>
        <strain evidence="11">Chile4</strain>
    </source>
</reference>
<reference evidence="8" key="1">
    <citation type="journal article" date="2015" name="Genom Data">
        <title>Genome sequences of six Phytophthora species associated with forests in New Zealand.</title>
        <authorList>
            <person name="Studholme D.J."/>
            <person name="McDougal R.L."/>
            <person name="Sambles C."/>
            <person name="Hansen E."/>
            <person name="Hardy G."/>
            <person name="Grant M."/>
            <person name="Ganley R.J."/>
            <person name="Williams N.M."/>
        </authorList>
    </citation>
    <scope>NUCLEOTIDE SEQUENCE</scope>
    <source>
        <strain evidence="8">NZFS 2646</strain>
        <strain evidence="9">NZFS 3630</strain>
    </source>
</reference>
<evidence type="ECO:0000256" key="4">
    <source>
        <dbReference type="ARBA" id="ARBA00023136"/>
    </source>
</evidence>
<dbReference type="EMBL" id="JPWU03000067">
    <property type="protein sequence ID" value="KAG2528078.1"/>
    <property type="molecule type" value="Genomic_DNA"/>
</dbReference>
<gene>
    <name evidence="10" type="ORF">BBI17_004012</name>
    <name evidence="11" type="ORF">BBO99_00003977</name>
    <name evidence="8" type="ORF">JM16_003812</name>
    <name evidence="9" type="ORF">JM18_003392</name>
</gene>
<comment type="caution">
    <text evidence="10">The sequence shown here is derived from an EMBL/GenBank/DDBJ whole genome shotgun (WGS) entry which is preliminary data.</text>
</comment>
<protein>
    <recommendedName>
        <fullName evidence="14">UDENN domain-containing protein</fullName>
    </recommendedName>
</protein>
<dbReference type="InterPro" id="IPR043153">
    <property type="entry name" value="DENN_C"/>
</dbReference>
<dbReference type="InterPro" id="IPR037516">
    <property type="entry name" value="Tripartite_DENN"/>
</dbReference>
<evidence type="ECO:0000313" key="10">
    <source>
        <dbReference type="EMBL" id="RLN31960.1"/>
    </source>
</evidence>
<sequence>MGRLKAMQVPSMGGWSRMVLSQKVTHLAFHRPHSASLAVERRHLLLEYAAPTLFGLLSVDQVLFLLGCLCCERKVLVVSDHVNIVSSCVLALITLLHPLQWAGPVITVLPPRLNELLEAPVPLIAGRVSISSASIKNFSTLERPMRDVIEMNMDQHALHMHDEDLVTYHELKLPECDELVHELEPFSAQLFGKHRDPDFPTVKQDEACKIIMFALQAEDDQNERDELDAERDDSDSENGEHDDEDNSDDIDEEAYADDASQNLKTVKQQSKPKTSKMQHVAPPSPPVNLRDVISWHAYVSGIKTGAMTGMAAGAGVLVANKYWPAFRTRLNVSGKTALALMPAMAVFSVVSEQRILYGARNPDRYLASMGPNFMDLNTNKQSSLQMYQRVANYWYDHPYRVLAMVGVPLVGGIFAYQSMNTAIQRSQQIMHARLYGQTAVVGILLSSMAFNDYMKNHGRFVEEEDNDS</sequence>
<comment type="subcellular location">
    <subcellularLocation>
        <location evidence="1">Mitochondrion</location>
    </subcellularLocation>
</comment>
<evidence type="ECO:0000313" key="11">
    <source>
        <dbReference type="EMBL" id="RLN81099.1"/>
    </source>
</evidence>